<dbReference type="RefSeq" id="XP_040771237.1">
    <property type="nucleotide sequence ID" value="XM_040918021.1"/>
</dbReference>
<evidence type="ECO:0000256" key="2">
    <source>
        <dbReference type="ARBA" id="ARBA00023002"/>
    </source>
</evidence>
<dbReference type="GO" id="GO:0016651">
    <property type="term" value="F:oxidoreductase activity, acting on NAD(P)H"/>
    <property type="evidence" value="ECO:0007669"/>
    <property type="project" value="InterPro"/>
</dbReference>
<dbReference type="OrthoDB" id="48317at2759"/>
<dbReference type="AlphaFoldDB" id="A0A9P4XSR2"/>
<dbReference type="PANTHER" id="PTHR45348:SF2">
    <property type="entry name" value="ZINC-TYPE ALCOHOL DEHYDROGENASE-LIKE PROTEIN C2E1P3.01"/>
    <property type="match status" value="1"/>
</dbReference>
<dbReference type="InterPro" id="IPR011032">
    <property type="entry name" value="GroES-like_sf"/>
</dbReference>
<dbReference type="GeneID" id="63835150"/>
<dbReference type="InterPro" id="IPR013149">
    <property type="entry name" value="ADH-like_C"/>
</dbReference>
<evidence type="ECO:0000256" key="1">
    <source>
        <dbReference type="ARBA" id="ARBA00008072"/>
    </source>
</evidence>
<evidence type="ECO:0000313" key="4">
    <source>
        <dbReference type="EMBL" id="KAF3760258.1"/>
    </source>
</evidence>
<organism evidence="4 5">
    <name type="scientific">Cryphonectria parasitica (strain ATCC 38755 / EP155)</name>
    <dbReference type="NCBI Taxonomy" id="660469"/>
    <lineage>
        <taxon>Eukaryota</taxon>
        <taxon>Fungi</taxon>
        <taxon>Dikarya</taxon>
        <taxon>Ascomycota</taxon>
        <taxon>Pezizomycotina</taxon>
        <taxon>Sordariomycetes</taxon>
        <taxon>Sordariomycetidae</taxon>
        <taxon>Diaporthales</taxon>
        <taxon>Cryphonectriaceae</taxon>
        <taxon>Cryphonectria-Endothia species complex</taxon>
        <taxon>Cryphonectria</taxon>
    </lineage>
</organism>
<feature type="domain" description="Enoyl reductase (ER)" evidence="3">
    <location>
        <begin position="13"/>
        <end position="351"/>
    </location>
</feature>
<evidence type="ECO:0000313" key="5">
    <source>
        <dbReference type="Proteomes" id="UP000803844"/>
    </source>
</evidence>
<dbReference type="SUPFAM" id="SSF50129">
    <property type="entry name" value="GroES-like"/>
    <property type="match status" value="1"/>
</dbReference>
<comment type="caution">
    <text evidence="4">The sequence shown here is derived from an EMBL/GenBank/DDBJ whole genome shotgun (WGS) entry which is preliminary data.</text>
</comment>
<accession>A0A9P4XSR2</accession>
<dbReference type="Pfam" id="PF00107">
    <property type="entry name" value="ADH_zinc_N"/>
    <property type="match status" value="1"/>
</dbReference>
<dbReference type="Gene3D" id="3.40.50.720">
    <property type="entry name" value="NAD(P)-binding Rossmann-like Domain"/>
    <property type="match status" value="1"/>
</dbReference>
<sequence length="364" mass="38987">MSSKQNFGLIRRGTGNAVLEPKAVPELQDDYILVRTAAVALNPTDWTTLDAAGDDGTLVGCDFAGVVEAVGSKVTKPFKKGDRIAGFGHGGNDFNPETGAFARYIAVKGDIQMHVPDSVSFEEASTTGVGVATAGYSLYYVLNLPWPDVDNAAVAGPADTDADVIFIYGGSTATGTVAIQFAKLSGWRVVTTCSPRNFDLVKGLGADLVFDYKDPDVGQKIRQATSSRITKVLDTVSVESSAAICAEAFGPDGGVYCNLLGVDCPRVDDVKSVFFLGYDMGGDTYKFEGETYEARPEAFEFARRWLETAEKLWAAGKWKAHPQRVGEGGLLGLLDGMQQMREGLVSGEKLVYRVDDTKWPGDSN</sequence>
<dbReference type="EMBL" id="MU032353">
    <property type="protein sequence ID" value="KAF3760258.1"/>
    <property type="molecule type" value="Genomic_DNA"/>
</dbReference>
<dbReference type="PANTHER" id="PTHR45348">
    <property type="entry name" value="HYPOTHETICAL OXIDOREDUCTASE (EUROFUNG)"/>
    <property type="match status" value="1"/>
</dbReference>
<name>A0A9P4XSR2_CRYP1</name>
<dbReference type="InterPro" id="IPR047122">
    <property type="entry name" value="Trans-enoyl_RdTase-like"/>
</dbReference>
<evidence type="ECO:0000259" key="3">
    <source>
        <dbReference type="SMART" id="SM00829"/>
    </source>
</evidence>
<proteinExistence type="inferred from homology"/>
<reference evidence="4" key="1">
    <citation type="journal article" date="2020" name="Phytopathology">
        <title>Genome sequence of the chestnut blight fungus Cryphonectria parasitica EP155: A fundamental resource for an archetypical invasive plant pathogen.</title>
        <authorList>
            <person name="Crouch J.A."/>
            <person name="Dawe A."/>
            <person name="Aerts A."/>
            <person name="Barry K."/>
            <person name="Churchill A.C.L."/>
            <person name="Grimwood J."/>
            <person name="Hillman B."/>
            <person name="Milgroom M.G."/>
            <person name="Pangilinan J."/>
            <person name="Smith M."/>
            <person name="Salamov A."/>
            <person name="Schmutz J."/>
            <person name="Yadav J."/>
            <person name="Grigoriev I.V."/>
            <person name="Nuss D."/>
        </authorList>
    </citation>
    <scope>NUCLEOTIDE SEQUENCE</scope>
    <source>
        <strain evidence="4">EP155</strain>
    </source>
</reference>
<keyword evidence="2" id="KW-0560">Oxidoreductase</keyword>
<dbReference type="CDD" id="cd08249">
    <property type="entry name" value="enoyl_reductase_like"/>
    <property type="match status" value="1"/>
</dbReference>
<dbReference type="InterPro" id="IPR020843">
    <property type="entry name" value="ER"/>
</dbReference>
<dbReference type="SUPFAM" id="SSF51735">
    <property type="entry name" value="NAD(P)-binding Rossmann-fold domains"/>
    <property type="match status" value="1"/>
</dbReference>
<comment type="similarity">
    <text evidence="1">Belongs to the zinc-containing alcohol dehydrogenase family.</text>
</comment>
<dbReference type="SMART" id="SM00829">
    <property type="entry name" value="PKS_ER"/>
    <property type="match status" value="1"/>
</dbReference>
<protein>
    <submittedName>
        <fullName evidence="4">Zinc-binding oxidoreductase ToxD</fullName>
    </submittedName>
</protein>
<dbReference type="InterPro" id="IPR036291">
    <property type="entry name" value="NAD(P)-bd_dom_sf"/>
</dbReference>
<dbReference type="Proteomes" id="UP000803844">
    <property type="component" value="Unassembled WGS sequence"/>
</dbReference>
<dbReference type="InterPro" id="IPR013154">
    <property type="entry name" value="ADH-like_N"/>
</dbReference>
<dbReference type="Pfam" id="PF08240">
    <property type="entry name" value="ADH_N"/>
    <property type="match status" value="1"/>
</dbReference>
<keyword evidence="5" id="KW-1185">Reference proteome</keyword>
<gene>
    <name evidence="4" type="ORF">M406DRAFT_269678</name>
</gene>
<dbReference type="Gene3D" id="3.90.180.10">
    <property type="entry name" value="Medium-chain alcohol dehydrogenases, catalytic domain"/>
    <property type="match status" value="1"/>
</dbReference>